<dbReference type="EMBL" id="JAEKNQ010000028">
    <property type="protein sequence ID" value="MBJ7602939.1"/>
    <property type="molecule type" value="Genomic_DNA"/>
</dbReference>
<dbReference type="PANTHER" id="PTHR42832:SF3">
    <property type="entry name" value="L-GLUTAMINE--4-(METHYLSULFANYL)-2-OXOBUTANOATE AMINOTRANSFERASE"/>
    <property type="match status" value="1"/>
</dbReference>
<dbReference type="Proteomes" id="UP000620075">
    <property type="component" value="Unassembled WGS sequence"/>
</dbReference>
<dbReference type="InterPro" id="IPR015424">
    <property type="entry name" value="PyrdxlP-dep_Trfase"/>
</dbReference>
<dbReference type="InterPro" id="IPR004839">
    <property type="entry name" value="Aminotransferase_I/II_large"/>
</dbReference>
<keyword evidence="2 5" id="KW-0032">Aminotransferase</keyword>
<dbReference type="Pfam" id="PF00155">
    <property type="entry name" value="Aminotran_1_2"/>
    <property type="match status" value="1"/>
</dbReference>
<evidence type="ECO:0000313" key="5">
    <source>
        <dbReference type="EMBL" id="MBJ7602939.1"/>
    </source>
</evidence>
<evidence type="ECO:0000259" key="4">
    <source>
        <dbReference type="Pfam" id="PF00155"/>
    </source>
</evidence>
<dbReference type="GO" id="GO:0008483">
    <property type="term" value="F:transaminase activity"/>
    <property type="evidence" value="ECO:0007669"/>
    <property type="project" value="UniProtKB-KW"/>
</dbReference>
<dbReference type="Gene3D" id="3.90.1150.10">
    <property type="entry name" value="Aspartate Aminotransferase, domain 1"/>
    <property type="match status" value="1"/>
</dbReference>
<accession>A0A934KCI3</accession>
<keyword evidence="3" id="KW-0808">Transferase</keyword>
<sequence length="382" mass="42656">MRLNPVLTGMRPYPFLALDKARQRAHDRGLILIDFSVGDPHEPTDAAIRQALIDAVEERSTYPKATGLPELKEAIAAWLARRYGVQLEPRREIMPTLGSKEAVFSLPFIALDKSSGKDTVVICEPCYPIYERAALLAGARVLKLPLRDENRFLPDFSELPDPEWERVGIVWVNYPNNPTAALASLDFYESLTRLAVERDFLIASDEAYSEIYFGAPPVSALQSHDRSRICVFNTQSKRSSMTGYRSGWLAAPAELVQGYNFWRPLAGVAVPEFIQRATIRALAQEEHVVRMRAAYAAKRELFLELFSDRGVEVVGKEATFYLWCRVPGEQTAEAFAARLLEQGVVVAPGSFFGASGEGYFRLALVPTLVECQRAVEILAEVL</sequence>
<feature type="domain" description="Aminotransferase class I/classII large" evidence="4">
    <location>
        <begin position="32"/>
        <end position="377"/>
    </location>
</feature>
<comment type="caution">
    <text evidence="5">The sequence shown here is derived from an EMBL/GenBank/DDBJ whole genome shotgun (WGS) entry which is preliminary data.</text>
</comment>
<organism evidence="5 6">
    <name type="scientific">Candidatus Dormiibacter inghamiae</name>
    <dbReference type="NCBI Taxonomy" id="3127013"/>
    <lineage>
        <taxon>Bacteria</taxon>
        <taxon>Bacillati</taxon>
        <taxon>Candidatus Dormiibacterota</taxon>
        <taxon>Candidatus Dormibacteria</taxon>
        <taxon>Candidatus Dormibacterales</taxon>
        <taxon>Candidatus Dormibacteraceae</taxon>
        <taxon>Candidatus Dormiibacter</taxon>
    </lineage>
</organism>
<dbReference type="SUPFAM" id="SSF53383">
    <property type="entry name" value="PLP-dependent transferases"/>
    <property type="match status" value="1"/>
</dbReference>
<comment type="cofactor">
    <cofactor evidence="1">
        <name>pyridoxal 5'-phosphate</name>
        <dbReference type="ChEBI" id="CHEBI:597326"/>
    </cofactor>
</comment>
<protein>
    <submittedName>
        <fullName evidence="5">Aminotransferase class I/II-fold pyridoxal phosphate-dependent enzyme</fullName>
    </submittedName>
</protein>
<dbReference type="PANTHER" id="PTHR42832">
    <property type="entry name" value="AMINO ACID AMINOTRANSFERASE"/>
    <property type="match status" value="1"/>
</dbReference>
<dbReference type="AlphaFoldDB" id="A0A934KCI3"/>
<reference evidence="5 6" key="1">
    <citation type="submission" date="2020-10" db="EMBL/GenBank/DDBJ databases">
        <title>Ca. Dormibacterota MAGs.</title>
        <authorList>
            <person name="Montgomery K."/>
        </authorList>
    </citation>
    <scope>NUCLEOTIDE SEQUENCE [LARGE SCALE GENOMIC DNA]</scope>
    <source>
        <strain evidence="5">SC8811_S16_3</strain>
    </source>
</reference>
<evidence type="ECO:0000256" key="1">
    <source>
        <dbReference type="ARBA" id="ARBA00001933"/>
    </source>
</evidence>
<gene>
    <name evidence="5" type="ORF">JF888_07075</name>
</gene>
<proteinExistence type="predicted"/>
<dbReference type="GO" id="GO:0030170">
    <property type="term" value="F:pyridoxal phosphate binding"/>
    <property type="evidence" value="ECO:0007669"/>
    <property type="project" value="InterPro"/>
</dbReference>
<evidence type="ECO:0000256" key="2">
    <source>
        <dbReference type="ARBA" id="ARBA00022576"/>
    </source>
</evidence>
<evidence type="ECO:0000313" key="6">
    <source>
        <dbReference type="Proteomes" id="UP000620075"/>
    </source>
</evidence>
<dbReference type="InterPro" id="IPR050881">
    <property type="entry name" value="LL-DAP_aminotransferase"/>
</dbReference>
<dbReference type="CDD" id="cd00609">
    <property type="entry name" value="AAT_like"/>
    <property type="match status" value="1"/>
</dbReference>
<evidence type="ECO:0000256" key="3">
    <source>
        <dbReference type="ARBA" id="ARBA00022679"/>
    </source>
</evidence>
<dbReference type="RefSeq" id="WP_338178101.1">
    <property type="nucleotide sequence ID" value="NZ_JAEKNQ010000028.1"/>
</dbReference>
<dbReference type="InterPro" id="IPR015421">
    <property type="entry name" value="PyrdxlP-dep_Trfase_major"/>
</dbReference>
<name>A0A934KCI3_9BACT</name>
<dbReference type="InterPro" id="IPR015422">
    <property type="entry name" value="PyrdxlP-dep_Trfase_small"/>
</dbReference>
<dbReference type="Gene3D" id="3.40.640.10">
    <property type="entry name" value="Type I PLP-dependent aspartate aminotransferase-like (Major domain)"/>
    <property type="match status" value="1"/>
</dbReference>